<evidence type="ECO:0000313" key="7">
    <source>
        <dbReference type="Proteomes" id="UP000032702"/>
    </source>
</evidence>
<evidence type="ECO:0000259" key="3">
    <source>
        <dbReference type="PROSITE" id="PS50801"/>
    </source>
</evidence>
<dbReference type="PROSITE" id="PS50801">
    <property type="entry name" value="STAS"/>
    <property type="match status" value="1"/>
</dbReference>
<proteinExistence type="predicted"/>
<evidence type="ECO:0000313" key="4">
    <source>
        <dbReference type="EMBL" id="ADO73225.1"/>
    </source>
</evidence>
<dbReference type="PANTHER" id="PTHR33745:SF3">
    <property type="entry name" value="RSBT CO-ANTAGONIST PROTEIN RSBRC"/>
    <property type="match status" value="1"/>
</dbReference>
<dbReference type="Pfam" id="PF01740">
    <property type="entry name" value="STAS"/>
    <property type="match status" value="1"/>
</dbReference>
<dbReference type="InterPro" id="IPR051932">
    <property type="entry name" value="Bact_StressResp_Reg"/>
</dbReference>
<dbReference type="STRING" id="378806.STAUR_5455"/>
<dbReference type="EMBL" id="AAMD01000037">
    <property type="protein sequence ID" value="EAU67259.1"/>
    <property type="molecule type" value="Genomic_DNA"/>
</dbReference>
<feature type="domain" description="STAS" evidence="3">
    <location>
        <begin position="104"/>
        <end position="215"/>
    </location>
</feature>
<dbReference type="Gene3D" id="3.30.750.24">
    <property type="entry name" value="STAS domain"/>
    <property type="match status" value="1"/>
</dbReference>
<dbReference type="EMBL" id="CP002271">
    <property type="protein sequence ID" value="ADO73225.1"/>
    <property type="molecule type" value="Genomic_DNA"/>
</dbReference>
<protein>
    <submittedName>
        <fullName evidence="5">Sigma-B regulator RsbR</fullName>
    </submittedName>
</protein>
<evidence type="ECO:0000313" key="5">
    <source>
        <dbReference type="EMBL" id="EAU67259.1"/>
    </source>
</evidence>
<keyword evidence="2" id="KW-0175">Coiled coil</keyword>
<reference evidence="4 6" key="2">
    <citation type="journal article" date="2011" name="Mol. Biol. Evol.">
        <title>Comparative genomic analysis of fruiting body formation in Myxococcales.</title>
        <authorList>
            <person name="Huntley S."/>
            <person name="Hamann N."/>
            <person name="Wegener-Feldbrugge S."/>
            <person name="Treuner-Lange A."/>
            <person name="Kube M."/>
            <person name="Reinhardt R."/>
            <person name="Klages S."/>
            <person name="Muller R."/>
            <person name="Ronning C.M."/>
            <person name="Nierman W.C."/>
            <person name="Sogaard-Andersen L."/>
        </authorList>
    </citation>
    <scope>NUCLEOTIDE SEQUENCE [LARGE SCALE GENOMIC DNA]</scope>
    <source>
        <strain evidence="4 6">DW4/3-1</strain>
    </source>
</reference>
<evidence type="ECO:0000256" key="1">
    <source>
        <dbReference type="ARBA" id="ARBA00022553"/>
    </source>
</evidence>
<organism evidence="5 7">
    <name type="scientific">Stigmatella aurantiaca (strain DW4/3-1)</name>
    <dbReference type="NCBI Taxonomy" id="378806"/>
    <lineage>
        <taxon>Bacteria</taxon>
        <taxon>Pseudomonadati</taxon>
        <taxon>Myxococcota</taxon>
        <taxon>Myxococcia</taxon>
        <taxon>Myxococcales</taxon>
        <taxon>Cystobacterineae</taxon>
        <taxon>Archangiaceae</taxon>
        <taxon>Stigmatella</taxon>
    </lineage>
</organism>
<evidence type="ECO:0000256" key="2">
    <source>
        <dbReference type="SAM" id="Coils"/>
    </source>
</evidence>
<keyword evidence="6" id="KW-1185">Reference proteome</keyword>
<dbReference type="eggNOG" id="COG1366">
    <property type="taxonomic scope" value="Bacteria"/>
</dbReference>
<reference evidence="5 7" key="1">
    <citation type="submission" date="2006-04" db="EMBL/GenBank/DDBJ databases">
        <authorList>
            <person name="Nierman W.C."/>
        </authorList>
    </citation>
    <scope>NUCLEOTIDE SEQUENCE [LARGE SCALE GENOMIC DNA]</scope>
    <source>
        <strain evidence="5 7">DW4/3-1</strain>
    </source>
</reference>
<dbReference type="PATRIC" id="fig|378806.16.peg.6439"/>
<dbReference type="Proteomes" id="UP000001351">
    <property type="component" value="Chromosome"/>
</dbReference>
<dbReference type="PANTHER" id="PTHR33745">
    <property type="entry name" value="RSBT ANTAGONIST PROTEIN RSBS-RELATED"/>
    <property type="match status" value="1"/>
</dbReference>
<dbReference type="Proteomes" id="UP000032702">
    <property type="component" value="Unassembled WGS sequence"/>
</dbReference>
<dbReference type="SUPFAM" id="SSF52091">
    <property type="entry name" value="SpoIIaa-like"/>
    <property type="match status" value="1"/>
</dbReference>
<dbReference type="KEGG" id="sur:STAUR_5455"/>
<feature type="coiled-coil region" evidence="2">
    <location>
        <begin position="69"/>
        <end position="103"/>
    </location>
</feature>
<dbReference type="CDD" id="cd07041">
    <property type="entry name" value="STAS_RsbR_RsbS_like"/>
    <property type="match status" value="1"/>
</dbReference>
<dbReference type="OrthoDB" id="5506858at2"/>
<evidence type="ECO:0000313" key="6">
    <source>
        <dbReference type="Proteomes" id="UP000001351"/>
    </source>
</evidence>
<accession>Q094U6</accession>
<keyword evidence="1" id="KW-0597">Phosphoprotein</keyword>
<dbReference type="AlphaFoldDB" id="Q094U6"/>
<gene>
    <name evidence="4" type="ordered locus">STAUR_5455</name>
    <name evidence="5" type="ORF">STIAU_7532</name>
</gene>
<dbReference type="HOGENOM" id="CLU_026775_2_0_7"/>
<dbReference type="InterPro" id="IPR002645">
    <property type="entry name" value="STAS_dom"/>
</dbReference>
<dbReference type="InterPro" id="IPR036513">
    <property type="entry name" value="STAS_dom_sf"/>
</dbReference>
<name>Q094U6_STIAD</name>
<dbReference type="RefSeq" id="WP_002613233.1">
    <property type="nucleotide sequence ID" value="NC_014623.1"/>
</dbReference>
<sequence>MPLTPPPHSPPQILEVNVDRIERIRDVLAMISLGEFDPTQHLIPIQEEDAFSSLEETINIFARQLYVSVRENEASIQKLDTIRKDLEEKLATIERQRVAIRNLSTPIIELWEDILTLPIVGAVDTQRSVEMTERLLQRIAQGKARCAIIDITGVEVVDTETANHFIKMVAAARLLGTYCVVTGISPFIAQTLSQIGVDLRSVKTLGSLKDGLRECFLYLRNPTAHRAVTLLDRKG</sequence>